<accession>A0A0L0SMW5</accession>
<reference evidence="1 2" key="1">
    <citation type="submission" date="2009-11" db="EMBL/GenBank/DDBJ databases">
        <title>Annotation of Allomyces macrogynus ATCC 38327.</title>
        <authorList>
            <consortium name="The Broad Institute Genome Sequencing Platform"/>
            <person name="Russ C."/>
            <person name="Cuomo C."/>
            <person name="Burger G."/>
            <person name="Gray M.W."/>
            <person name="Holland P.W.H."/>
            <person name="King N."/>
            <person name="Lang F.B.F."/>
            <person name="Roger A.J."/>
            <person name="Ruiz-Trillo I."/>
            <person name="Young S.K."/>
            <person name="Zeng Q."/>
            <person name="Gargeya S."/>
            <person name="Fitzgerald M."/>
            <person name="Haas B."/>
            <person name="Abouelleil A."/>
            <person name="Alvarado L."/>
            <person name="Arachchi H.M."/>
            <person name="Berlin A."/>
            <person name="Chapman S.B."/>
            <person name="Gearin G."/>
            <person name="Goldberg J."/>
            <person name="Griggs A."/>
            <person name="Gujja S."/>
            <person name="Hansen M."/>
            <person name="Heiman D."/>
            <person name="Howarth C."/>
            <person name="Larimer J."/>
            <person name="Lui A."/>
            <person name="MacDonald P.J.P."/>
            <person name="McCowen C."/>
            <person name="Montmayeur A."/>
            <person name="Murphy C."/>
            <person name="Neiman D."/>
            <person name="Pearson M."/>
            <person name="Priest M."/>
            <person name="Roberts A."/>
            <person name="Saif S."/>
            <person name="Shea T."/>
            <person name="Sisk P."/>
            <person name="Stolte C."/>
            <person name="Sykes S."/>
            <person name="Wortman J."/>
            <person name="Nusbaum C."/>
            <person name="Birren B."/>
        </authorList>
    </citation>
    <scope>NUCLEOTIDE SEQUENCE [LARGE SCALE GENOMIC DNA]</scope>
    <source>
        <strain evidence="1 2">ATCC 38327</strain>
    </source>
</reference>
<keyword evidence="2" id="KW-1185">Reference proteome</keyword>
<dbReference type="Proteomes" id="UP000054350">
    <property type="component" value="Unassembled WGS sequence"/>
</dbReference>
<dbReference type="VEuPathDB" id="FungiDB:AMAG_08902"/>
<evidence type="ECO:0000313" key="2">
    <source>
        <dbReference type="Proteomes" id="UP000054350"/>
    </source>
</evidence>
<name>A0A0L0SMW5_ALLM3</name>
<dbReference type="AlphaFoldDB" id="A0A0L0SMW5"/>
<evidence type="ECO:0008006" key="3">
    <source>
        <dbReference type="Google" id="ProtNLM"/>
    </source>
</evidence>
<proteinExistence type="predicted"/>
<dbReference type="SUPFAM" id="SSF55753">
    <property type="entry name" value="Actin depolymerizing proteins"/>
    <property type="match status" value="1"/>
</dbReference>
<protein>
    <recommendedName>
        <fullName evidence="3">ADF-H domain-containing protein</fullName>
    </recommendedName>
</protein>
<sequence length="124" mass="13857">MVWNALMYTAIKPELVDQYRELGQPDAPAAALLVHWTDAGTFESVPITTLDESTFPHHDCAYFVTRGGKNGDVFLTWTPPAAPERRRAAYLEHATQLSGWLECYTSKLTQHVASTAKEALMMMV</sequence>
<gene>
    <name evidence="1" type="ORF">AMAG_08902</name>
</gene>
<organism evidence="1 2">
    <name type="scientific">Allomyces macrogynus (strain ATCC 38327)</name>
    <name type="common">Allomyces javanicus var. macrogynus</name>
    <dbReference type="NCBI Taxonomy" id="578462"/>
    <lineage>
        <taxon>Eukaryota</taxon>
        <taxon>Fungi</taxon>
        <taxon>Fungi incertae sedis</taxon>
        <taxon>Blastocladiomycota</taxon>
        <taxon>Blastocladiomycetes</taxon>
        <taxon>Blastocladiales</taxon>
        <taxon>Blastocladiaceae</taxon>
        <taxon>Allomyces</taxon>
    </lineage>
</organism>
<reference evidence="2" key="2">
    <citation type="submission" date="2009-11" db="EMBL/GenBank/DDBJ databases">
        <title>The Genome Sequence of Allomyces macrogynus strain ATCC 38327.</title>
        <authorList>
            <consortium name="The Broad Institute Genome Sequencing Platform"/>
            <person name="Russ C."/>
            <person name="Cuomo C."/>
            <person name="Shea T."/>
            <person name="Young S.K."/>
            <person name="Zeng Q."/>
            <person name="Koehrsen M."/>
            <person name="Haas B."/>
            <person name="Borodovsky M."/>
            <person name="Guigo R."/>
            <person name="Alvarado L."/>
            <person name="Berlin A."/>
            <person name="Borenstein D."/>
            <person name="Chen Z."/>
            <person name="Engels R."/>
            <person name="Freedman E."/>
            <person name="Gellesch M."/>
            <person name="Goldberg J."/>
            <person name="Griggs A."/>
            <person name="Gujja S."/>
            <person name="Heiman D."/>
            <person name="Hepburn T."/>
            <person name="Howarth C."/>
            <person name="Jen D."/>
            <person name="Larson L."/>
            <person name="Lewis B."/>
            <person name="Mehta T."/>
            <person name="Park D."/>
            <person name="Pearson M."/>
            <person name="Roberts A."/>
            <person name="Saif S."/>
            <person name="Shenoy N."/>
            <person name="Sisk P."/>
            <person name="Stolte C."/>
            <person name="Sykes S."/>
            <person name="Walk T."/>
            <person name="White J."/>
            <person name="Yandava C."/>
            <person name="Burger G."/>
            <person name="Gray M.W."/>
            <person name="Holland P.W.H."/>
            <person name="King N."/>
            <person name="Lang F.B.F."/>
            <person name="Roger A.J."/>
            <person name="Ruiz-Trillo I."/>
            <person name="Lander E."/>
            <person name="Nusbaum C."/>
        </authorList>
    </citation>
    <scope>NUCLEOTIDE SEQUENCE [LARGE SCALE GENOMIC DNA]</scope>
    <source>
        <strain evidence="2">ATCC 38327</strain>
    </source>
</reference>
<evidence type="ECO:0000313" key="1">
    <source>
        <dbReference type="EMBL" id="KNE63833.1"/>
    </source>
</evidence>
<dbReference type="EMBL" id="GG745343">
    <property type="protein sequence ID" value="KNE63833.1"/>
    <property type="molecule type" value="Genomic_DNA"/>
</dbReference>